<name>A0ABV1RQM2_9BACT</name>
<protein>
    <submittedName>
        <fullName evidence="1">Uncharacterized protein</fullName>
    </submittedName>
</protein>
<evidence type="ECO:0000313" key="2">
    <source>
        <dbReference type="Proteomes" id="UP001476807"/>
    </source>
</evidence>
<reference evidence="1 2" key="1">
    <citation type="submission" date="2024-06" db="EMBL/GenBank/DDBJ databases">
        <title>Pontibacter populi HYL7-15.</title>
        <authorList>
            <person name="Kim M.K."/>
        </authorList>
    </citation>
    <scope>NUCLEOTIDE SEQUENCE [LARGE SCALE GENOMIC DNA]</scope>
    <source>
        <strain evidence="1 2">HYL7-15</strain>
    </source>
</reference>
<proteinExistence type="predicted"/>
<organism evidence="1 2">
    <name type="scientific">Pontibacter populi</name>
    <dbReference type="NCBI Taxonomy" id="890055"/>
    <lineage>
        <taxon>Bacteria</taxon>
        <taxon>Pseudomonadati</taxon>
        <taxon>Bacteroidota</taxon>
        <taxon>Cytophagia</taxon>
        <taxon>Cytophagales</taxon>
        <taxon>Hymenobacteraceae</taxon>
        <taxon>Pontibacter</taxon>
    </lineage>
</organism>
<keyword evidence="2" id="KW-1185">Reference proteome</keyword>
<gene>
    <name evidence="1" type="ORF">ABS362_02705</name>
</gene>
<sequence>MKGELKEYLDYCIGKYFYQLLEKYEFKLTDQKMSTIAASNTFINDTLILKIVNDRGVIETQIASICSNTYWSFDLVNALITQKEEVKSISKSNVLKRLSLSEVAKLMHSKMDTITKLFDKGNLVQTENALFEIGE</sequence>
<evidence type="ECO:0000313" key="1">
    <source>
        <dbReference type="EMBL" id="MER2996437.1"/>
    </source>
</evidence>
<dbReference type="Proteomes" id="UP001476807">
    <property type="component" value="Unassembled WGS sequence"/>
</dbReference>
<accession>A0ABV1RQM2</accession>
<dbReference type="EMBL" id="JBEOKT010000002">
    <property type="protein sequence ID" value="MER2996437.1"/>
    <property type="molecule type" value="Genomic_DNA"/>
</dbReference>
<comment type="caution">
    <text evidence="1">The sequence shown here is derived from an EMBL/GenBank/DDBJ whole genome shotgun (WGS) entry which is preliminary data.</text>
</comment>
<dbReference type="RefSeq" id="WP_350410743.1">
    <property type="nucleotide sequence ID" value="NZ_JBEOKT010000002.1"/>
</dbReference>